<comment type="catalytic activity">
    <reaction evidence="1">
        <text>a uridine in RNA = a pseudouridine in RNA</text>
        <dbReference type="Rhea" id="RHEA:48348"/>
        <dbReference type="Rhea" id="RHEA-COMP:12068"/>
        <dbReference type="Rhea" id="RHEA-COMP:12069"/>
        <dbReference type="ChEBI" id="CHEBI:65314"/>
        <dbReference type="ChEBI" id="CHEBI:65315"/>
    </reaction>
</comment>
<dbReference type="PANTHER" id="PTHR21600">
    <property type="entry name" value="MITOCHONDRIAL RNA PSEUDOURIDINE SYNTHASE"/>
    <property type="match status" value="1"/>
</dbReference>
<dbReference type="RefSeq" id="WP_215608497.1">
    <property type="nucleotide sequence ID" value="NZ_JADOES010000012.1"/>
</dbReference>
<protein>
    <recommendedName>
        <fullName evidence="2">RNA pseudouridylate synthase</fullName>
    </recommendedName>
    <alternativeName>
        <fullName evidence="3">RNA-uridine isomerase</fullName>
    </alternativeName>
</protein>
<keyword evidence="7" id="KW-1185">Reference proteome</keyword>
<feature type="domain" description="Pseudouridine synthase RsuA/RluA-like" evidence="5">
    <location>
        <begin position="168"/>
        <end position="315"/>
    </location>
</feature>
<organism evidence="6 7">
    <name type="scientific">Leptothoe spongobia TAU-MAC 1115</name>
    <dbReference type="NCBI Taxonomy" id="1967444"/>
    <lineage>
        <taxon>Bacteria</taxon>
        <taxon>Bacillati</taxon>
        <taxon>Cyanobacteriota</taxon>
        <taxon>Cyanophyceae</taxon>
        <taxon>Nodosilineales</taxon>
        <taxon>Cymatolegaceae</taxon>
        <taxon>Leptothoe</taxon>
        <taxon>Leptothoe spongobia</taxon>
    </lineage>
</organism>
<dbReference type="CDD" id="cd02869">
    <property type="entry name" value="PseudoU_synth_RluA_like"/>
    <property type="match status" value="1"/>
</dbReference>
<evidence type="ECO:0000256" key="1">
    <source>
        <dbReference type="ARBA" id="ARBA00000073"/>
    </source>
</evidence>
<dbReference type="GO" id="GO:0003723">
    <property type="term" value="F:RNA binding"/>
    <property type="evidence" value="ECO:0007669"/>
    <property type="project" value="InterPro"/>
</dbReference>
<evidence type="ECO:0000313" key="7">
    <source>
        <dbReference type="Proteomes" id="UP000717364"/>
    </source>
</evidence>
<evidence type="ECO:0000256" key="2">
    <source>
        <dbReference type="ARBA" id="ARBA00031870"/>
    </source>
</evidence>
<proteinExistence type="predicted"/>
<dbReference type="SUPFAM" id="SSF55120">
    <property type="entry name" value="Pseudouridine synthase"/>
    <property type="match status" value="1"/>
</dbReference>
<evidence type="ECO:0000256" key="3">
    <source>
        <dbReference type="ARBA" id="ARBA00033164"/>
    </source>
</evidence>
<reference evidence="6" key="1">
    <citation type="submission" date="2020-11" db="EMBL/GenBank/DDBJ databases">
        <authorList>
            <person name="Konstantinou D."/>
            <person name="Gkelis S."/>
            <person name="Popin R."/>
            <person name="Fewer D."/>
            <person name="Sivonen K."/>
        </authorList>
    </citation>
    <scope>NUCLEOTIDE SEQUENCE</scope>
    <source>
        <strain evidence="6">TAU-MAC 1115</strain>
    </source>
</reference>
<gene>
    <name evidence="6" type="ORF">IXB50_08310</name>
</gene>
<dbReference type="InterPro" id="IPR050188">
    <property type="entry name" value="RluA_PseudoU_synthase"/>
</dbReference>
<comment type="caution">
    <text evidence="6">The sequence shown here is derived from an EMBL/GenBank/DDBJ whole genome shotgun (WGS) entry which is preliminary data.</text>
</comment>
<evidence type="ECO:0000259" key="5">
    <source>
        <dbReference type="Pfam" id="PF00849"/>
    </source>
</evidence>
<dbReference type="PANTHER" id="PTHR21600:SF89">
    <property type="entry name" value="RIBOSOMAL LARGE SUBUNIT PSEUDOURIDINE SYNTHASE A"/>
    <property type="match status" value="1"/>
</dbReference>
<name>A0A947DEI1_9CYAN</name>
<evidence type="ECO:0000256" key="4">
    <source>
        <dbReference type="SAM" id="Coils"/>
    </source>
</evidence>
<dbReference type="InterPro" id="IPR006145">
    <property type="entry name" value="PsdUridine_synth_RsuA/RluA"/>
</dbReference>
<dbReference type="AlphaFoldDB" id="A0A947DEI1"/>
<dbReference type="EMBL" id="JADOES010000012">
    <property type="protein sequence ID" value="MBT9315425.1"/>
    <property type="molecule type" value="Genomic_DNA"/>
</dbReference>
<accession>A0A947DEI1</accession>
<dbReference type="InterPro" id="IPR006224">
    <property type="entry name" value="PsdUridine_synth_RluA-like_CS"/>
</dbReference>
<sequence length="365" mass="41964">MAWSLSHIPEIELIESLTLTRLAQLKDELIALKELPVRGVYQQRAQRYAFELEQMSVCHRQRKQGRDRRRNHYHNTLQGEALTTALESLKRESQQDSIEHRHLKQKRAQELAPFAESIAQTDQRIQKLKQQYHTLSQQWQMQMQTAYAARQTGSDTTSLPILYQDEVLLVVDKPAGLLSVPGRRYHQQDSVLSRLRCQRPNDAFLQVVHRLDQATSGILVLALCAGAHRTLGQQFSQREVRKTYTAILSRPIAMESGTIDLPLWGNPDERPKQSVNRVYGKSSVTHFQVLQPGKHPRVEFMPHTGRTHQLRVHAAYPQGLNSPILGDSLYGQANQTERLQLHATSLQFMHPVTQKQMHFTSEPQF</sequence>
<dbReference type="GO" id="GO:0000455">
    <property type="term" value="P:enzyme-directed rRNA pseudouridine synthesis"/>
    <property type="evidence" value="ECO:0007669"/>
    <property type="project" value="TreeGrafter"/>
</dbReference>
<reference evidence="6" key="2">
    <citation type="journal article" date="2021" name="Mar. Drugs">
        <title>Genome Reduction and Secondary Metabolism of the Marine Sponge-Associated Cyanobacterium Leptothoe.</title>
        <authorList>
            <person name="Konstantinou D."/>
            <person name="Popin R.V."/>
            <person name="Fewer D.P."/>
            <person name="Sivonen K."/>
            <person name="Gkelis S."/>
        </authorList>
    </citation>
    <scope>NUCLEOTIDE SEQUENCE</scope>
    <source>
        <strain evidence="6">TAU-MAC 1115</strain>
    </source>
</reference>
<dbReference type="Proteomes" id="UP000717364">
    <property type="component" value="Unassembled WGS sequence"/>
</dbReference>
<feature type="coiled-coil region" evidence="4">
    <location>
        <begin position="86"/>
        <end position="138"/>
    </location>
</feature>
<dbReference type="Gene3D" id="3.30.2350.10">
    <property type="entry name" value="Pseudouridine synthase"/>
    <property type="match status" value="1"/>
</dbReference>
<evidence type="ECO:0000313" key="6">
    <source>
        <dbReference type="EMBL" id="MBT9315425.1"/>
    </source>
</evidence>
<dbReference type="GO" id="GO:0140098">
    <property type="term" value="F:catalytic activity, acting on RNA"/>
    <property type="evidence" value="ECO:0007669"/>
    <property type="project" value="UniProtKB-ARBA"/>
</dbReference>
<dbReference type="PROSITE" id="PS01129">
    <property type="entry name" value="PSI_RLU"/>
    <property type="match status" value="1"/>
</dbReference>
<dbReference type="Pfam" id="PF00849">
    <property type="entry name" value="PseudoU_synth_2"/>
    <property type="match status" value="1"/>
</dbReference>
<keyword evidence="4" id="KW-0175">Coiled coil</keyword>
<dbReference type="GO" id="GO:0009982">
    <property type="term" value="F:pseudouridine synthase activity"/>
    <property type="evidence" value="ECO:0007669"/>
    <property type="project" value="InterPro"/>
</dbReference>
<dbReference type="InterPro" id="IPR020103">
    <property type="entry name" value="PsdUridine_synth_cat_dom_sf"/>
</dbReference>